<dbReference type="GO" id="GO:0043565">
    <property type="term" value="F:sequence-specific DNA binding"/>
    <property type="evidence" value="ECO:0007669"/>
    <property type="project" value="InterPro"/>
</dbReference>
<evidence type="ECO:0000259" key="4">
    <source>
        <dbReference type="PROSITE" id="PS01124"/>
    </source>
</evidence>
<dbReference type="PANTHER" id="PTHR43280:SF28">
    <property type="entry name" value="HTH-TYPE TRANSCRIPTIONAL ACTIVATOR RHAS"/>
    <property type="match status" value="1"/>
</dbReference>
<reference evidence="6 7" key="1">
    <citation type="journal article" date="2005" name="Int. J. Syst. Evol. Microbiol.">
        <title>Bacillus litoralis sp. nov., isolated from a tidal flat of the Yellow Sea in Korea.</title>
        <authorList>
            <person name="Yoon J.H."/>
            <person name="Oh T.K."/>
        </authorList>
    </citation>
    <scope>NUCLEOTIDE SEQUENCE [LARGE SCALE GENOMIC DNA]</scope>
    <source>
        <strain evidence="6 7">SW-211</strain>
    </source>
</reference>
<dbReference type="Gene3D" id="3.40.50.1980">
    <property type="entry name" value="Nitrogenase molybdenum iron protein domain"/>
    <property type="match status" value="2"/>
</dbReference>
<name>A0A5C6W174_9BACI</name>
<keyword evidence="2" id="KW-0238">DNA-binding</keyword>
<dbReference type="PROSITE" id="PS01124">
    <property type="entry name" value="HTH_ARAC_FAMILY_2"/>
    <property type="match status" value="1"/>
</dbReference>
<keyword evidence="1" id="KW-0805">Transcription regulation</keyword>
<accession>A0A5C6W174</accession>
<evidence type="ECO:0000256" key="2">
    <source>
        <dbReference type="ARBA" id="ARBA00023125"/>
    </source>
</evidence>
<dbReference type="Proteomes" id="UP000321363">
    <property type="component" value="Unassembled WGS sequence"/>
</dbReference>
<dbReference type="PANTHER" id="PTHR43280">
    <property type="entry name" value="ARAC-FAMILY TRANSCRIPTIONAL REGULATOR"/>
    <property type="match status" value="1"/>
</dbReference>
<evidence type="ECO:0000259" key="5">
    <source>
        <dbReference type="PROSITE" id="PS50983"/>
    </source>
</evidence>
<dbReference type="InterPro" id="IPR002491">
    <property type="entry name" value="ABC_transptr_periplasmic_BD"/>
</dbReference>
<comment type="caution">
    <text evidence="6">The sequence shown here is derived from an EMBL/GenBank/DDBJ whole genome shotgun (WGS) entry which is preliminary data.</text>
</comment>
<gene>
    <name evidence="6" type="ORF">FS935_08310</name>
</gene>
<dbReference type="PROSITE" id="PS50983">
    <property type="entry name" value="FE_B12_PBP"/>
    <property type="match status" value="1"/>
</dbReference>
<dbReference type="EMBL" id="VOQF01000004">
    <property type="protein sequence ID" value="TXC91645.1"/>
    <property type="molecule type" value="Genomic_DNA"/>
</dbReference>
<dbReference type="InterPro" id="IPR018060">
    <property type="entry name" value="HTH_AraC"/>
</dbReference>
<dbReference type="SUPFAM" id="SSF46689">
    <property type="entry name" value="Homeodomain-like"/>
    <property type="match status" value="2"/>
</dbReference>
<evidence type="ECO:0000256" key="1">
    <source>
        <dbReference type="ARBA" id="ARBA00023015"/>
    </source>
</evidence>
<feature type="domain" description="HTH araC/xylS-type" evidence="4">
    <location>
        <begin position="15"/>
        <end position="114"/>
    </location>
</feature>
<dbReference type="Pfam" id="PF12833">
    <property type="entry name" value="HTH_18"/>
    <property type="match status" value="1"/>
</dbReference>
<evidence type="ECO:0000313" key="6">
    <source>
        <dbReference type="EMBL" id="TXC91645.1"/>
    </source>
</evidence>
<proteinExistence type="predicted"/>
<dbReference type="GO" id="GO:0003700">
    <property type="term" value="F:DNA-binding transcription factor activity"/>
    <property type="evidence" value="ECO:0007669"/>
    <property type="project" value="InterPro"/>
</dbReference>
<keyword evidence="7" id="KW-1185">Reference proteome</keyword>
<feature type="domain" description="Fe/B12 periplasmic-binding" evidence="5">
    <location>
        <begin position="119"/>
        <end position="379"/>
    </location>
</feature>
<dbReference type="OrthoDB" id="9807321at2"/>
<evidence type="ECO:0000256" key="3">
    <source>
        <dbReference type="ARBA" id="ARBA00023163"/>
    </source>
</evidence>
<dbReference type="Gene3D" id="1.10.10.60">
    <property type="entry name" value="Homeodomain-like"/>
    <property type="match status" value="2"/>
</dbReference>
<sequence length="382" mass="44126">MLSFLTDHTEVDGIEETKKIIRNHLSNPYSITKLADKAKMNPASFTRAFKKRVGMSPKEYLIEERIKSAKQLMLQTKGITTKDVSMKVGVQDEFYFSRLFKQKVGVPPSVFMKRSKERIAVVSQIFLQDHLLSLGIQPVAAPSYPTVYPSSNGLPSYLEKQLEGTVLLNAENMFQPEEILNTQPDHIIKTPLHNGEIQSVILSHQQRVRNISLKTQWNEYLREIASLLGQESKVDRIENEIATLELKVRDEICPFTRKGKWAVIWIRGNEIRLYGWRDHACLDLIYQKLGFEAHPDIPTEGYQIVTVKELVELNADKLLILWSHEKDVSRVVKIKEWKMIRAVETRQVYYPNSFEWDPWGPIGRKNMLINFASSLQNSKLMS</sequence>
<dbReference type="InterPro" id="IPR009057">
    <property type="entry name" value="Homeodomain-like_sf"/>
</dbReference>
<organism evidence="6 7">
    <name type="scientific">Metabacillus litoralis</name>
    <dbReference type="NCBI Taxonomy" id="152268"/>
    <lineage>
        <taxon>Bacteria</taxon>
        <taxon>Bacillati</taxon>
        <taxon>Bacillota</taxon>
        <taxon>Bacilli</taxon>
        <taxon>Bacillales</taxon>
        <taxon>Bacillaceae</taxon>
        <taxon>Metabacillus</taxon>
    </lineage>
</organism>
<dbReference type="AlphaFoldDB" id="A0A5C6W174"/>
<dbReference type="SUPFAM" id="SSF53807">
    <property type="entry name" value="Helical backbone' metal receptor"/>
    <property type="match status" value="1"/>
</dbReference>
<keyword evidence="3" id="KW-0804">Transcription</keyword>
<evidence type="ECO:0000313" key="7">
    <source>
        <dbReference type="Proteomes" id="UP000321363"/>
    </source>
</evidence>
<protein>
    <submittedName>
        <fullName evidence="6">AraC family transcriptional regulator</fullName>
    </submittedName>
</protein>
<dbReference type="SMART" id="SM00342">
    <property type="entry name" value="HTH_ARAC"/>
    <property type="match status" value="1"/>
</dbReference>